<feature type="transmembrane region" description="Helical" evidence="1">
    <location>
        <begin position="51"/>
        <end position="71"/>
    </location>
</feature>
<dbReference type="OrthoDB" id="3378680at2"/>
<dbReference type="EMBL" id="FNNZ01000054">
    <property type="protein sequence ID" value="SDX67870.1"/>
    <property type="molecule type" value="Genomic_DNA"/>
</dbReference>
<feature type="domain" description="YdbS-like PH" evidence="2">
    <location>
        <begin position="73"/>
        <end position="136"/>
    </location>
</feature>
<gene>
    <name evidence="3" type="ORF">SAMN05421783_1545</name>
</gene>
<reference evidence="4" key="1">
    <citation type="submission" date="2016-10" db="EMBL/GenBank/DDBJ databases">
        <authorList>
            <person name="Varghese N."/>
            <person name="Submissions S."/>
        </authorList>
    </citation>
    <scope>NUCLEOTIDE SEQUENCE [LARGE SCALE GENOMIC DNA]</scope>
    <source>
        <strain evidence="4">DSM 217</strain>
    </source>
</reference>
<dbReference type="RefSeq" id="WP_093038545.1">
    <property type="nucleotide sequence ID" value="NZ_FNNZ01000054.1"/>
</dbReference>
<protein>
    <submittedName>
        <fullName evidence="3">PH domain-containing protein</fullName>
    </submittedName>
</protein>
<keyword evidence="1" id="KW-0812">Transmembrane</keyword>
<keyword evidence="1" id="KW-1133">Transmembrane helix</keyword>
<sequence>MSNIDQVLYPGEQVEVVGALHGWIYVDAVVMGLICFIPASAFLVPSMGMIGAAPALLVFFMFILDAHLNVIGTELTITDRRVIFTYGFFGRRTMELDHAKVEGFTVEQGIIGRMMNFGQVTVTGVGGMRMEIPLVRDPLRFRARTMQCLARTDANPSMASAAGVGRPG</sequence>
<evidence type="ECO:0000256" key="1">
    <source>
        <dbReference type="SAM" id="Phobius"/>
    </source>
</evidence>
<accession>A0A1H3DNE5</accession>
<evidence type="ECO:0000313" key="4">
    <source>
        <dbReference type="Proteomes" id="UP000198816"/>
    </source>
</evidence>
<name>A0A1H3DNE5_THIRO</name>
<dbReference type="PANTHER" id="PTHR37938">
    <property type="entry name" value="BLL0215 PROTEIN"/>
    <property type="match status" value="1"/>
</dbReference>
<dbReference type="Pfam" id="PF03703">
    <property type="entry name" value="bPH_2"/>
    <property type="match status" value="1"/>
</dbReference>
<dbReference type="InterPro" id="IPR005182">
    <property type="entry name" value="YdbS-like_PH"/>
</dbReference>
<keyword evidence="4" id="KW-1185">Reference proteome</keyword>
<dbReference type="AlphaFoldDB" id="A0A1H3DNE5"/>
<dbReference type="Proteomes" id="UP000198816">
    <property type="component" value="Unassembled WGS sequence"/>
</dbReference>
<evidence type="ECO:0000313" key="3">
    <source>
        <dbReference type="EMBL" id="SDX67870.1"/>
    </source>
</evidence>
<keyword evidence="1" id="KW-0472">Membrane</keyword>
<organism evidence="3 4">
    <name type="scientific">Thiocapsa roseopersicina</name>
    <dbReference type="NCBI Taxonomy" id="1058"/>
    <lineage>
        <taxon>Bacteria</taxon>
        <taxon>Pseudomonadati</taxon>
        <taxon>Pseudomonadota</taxon>
        <taxon>Gammaproteobacteria</taxon>
        <taxon>Chromatiales</taxon>
        <taxon>Chromatiaceae</taxon>
        <taxon>Thiocapsa</taxon>
    </lineage>
</organism>
<feature type="transmembrane region" description="Helical" evidence="1">
    <location>
        <begin position="20"/>
        <end position="44"/>
    </location>
</feature>
<evidence type="ECO:0000259" key="2">
    <source>
        <dbReference type="Pfam" id="PF03703"/>
    </source>
</evidence>
<dbReference type="PANTHER" id="PTHR37938:SF1">
    <property type="entry name" value="BLL0215 PROTEIN"/>
    <property type="match status" value="1"/>
</dbReference>
<proteinExistence type="predicted"/>